<dbReference type="Pfam" id="PF00990">
    <property type="entry name" value="GGDEF"/>
    <property type="match status" value="1"/>
</dbReference>
<feature type="domain" description="GGDEF" evidence="3">
    <location>
        <begin position="180"/>
        <end position="312"/>
    </location>
</feature>
<dbReference type="EMBL" id="DLUI01000103">
    <property type="protein sequence ID" value="DAB38175.1"/>
    <property type="molecule type" value="Genomic_DNA"/>
</dbReference>
<dbReference type="SUPFAM" id="SSF55073">
    <property type="entry name" value="Nucleotide cyclase"/>
    <property type="match status" value="1"/>
</dbReference>
<dbReference type="SMART" id="SM00267">
    <property type="entry name" value="GGDEF"/>
    <property type="match status" value="1"/>
</dbReference>
<evidence type="ECO:0000256" key="2">
    <source>
        <dbReference type="SAM" id="Coils"/>
    </source>
</evidence>
<gene>
    <name evidence="4" type="ORF">CFH83_07245</name>
</gene>
<dbReference type="PANTHER" id="PTHR45138">
    <property type="entry name" value="REGULATORY COMPONENTS OF SENSORY TRANSDUCTION SYSTEM"/>
    <property type="match status" value="1"/>
</dbReference>
<comment type="caution">
    <text evidence="4">The sequence shown here is derived from an EMBL/GenBank/DDBJ whole genome shotgun (WGS) entry which is preliminary data.</text>
</comment>
<name>A0A2D3WE59_9BACT</name>
<sequence length="312" mass="35273">MDNPTVYQKILDIHDHVMGLLRSMKVPAYPSQYKKFFDQLFAETADEELRKDQESVDHKVLSDSKEDVTKYLDMVEHSVVSFIESHSGIASVAELQRHYIDNAPSDSVEKFVTFIEGLGALNQTMSEELEKAQSKIYTLNQELQVARSELTTDPLTKVGNRQGFSEDIEPSIEAGVNKKLSLVLMMIDIDNFKFLNDEFGYVAGDKVLYFIAQTIKGMIRTADKVYRYGGEEFAVVLNRCDVTQAQMIADKIREKIEKSNLLYAGKSVHVTISAGVTIHQEGDTLEDLISRADKALYCAKKSNKNCTVLFDW</sequence>
<dbReference type="Gene3D" id="3.30.70.270">
    <property type="match status" value="1"/>
</dbReference>
<dbReference type="GO" id="GO:1902201">
    <property type="term" value="P:negative regulation of bacterial-type flagellum-dependent cell motility"/>
    <property type="evidence" value="ECO:0007669"/>
    <property type="project" value="TreeGrafter"/>
</dbReference>
<evidence type="ECO:0000313" key="4">
    <source>
        <dbReference type="EMBL" id="DAB38175.1"/>
    </source>
</evidence>
<evidence type="ECO:0000259" key="3">
    <source>
        <dbReference type="PROSITE" id="PS50887"/>
    </source>
</evidence>
<dbReference type="GO" id="GO:0043709">
    <property type="term" value="P:cell adhesion involved in single-species biofilm formation"/>
    <property type="evidence" value="ECO:0007669"/>
    <property type="project" value="TreeGrafter"/>
</dbReference>
<keyword evidence="2" id="KW-0175">Coiled coil</keyword>
<dbReference type="EC" id="2.7.7.65" evidence="1"/>
<dbReference type="FunFam" id="3.30.70.270:FF:000001">
    <property type="entry name" value="Diguanylate cyclase domain protein"/>
    <property type="match status" value="1"/>
</dbReference>
<dbReference type="CDD" id="cd01949">
    <property type="entry name" value="GGDEF"/>
    <property type="match status" value="1"/>
</dbReference>
<accession>A0A2D3WE59</accession>
<dbReference type="PROSITE" id="PS50887">
    <property type="entry name" value="GGDEF"/>
    <property type="match status" value="1"/>
</dbReference>
<evidence type="ECO:0000256" key="1">
    <source>
        <dbReference type="ARBA" id="ARBA00012528"/>
    </source>
</evidence>
<feature type="coiled-coil region" evidence="2">
    <location>
        <begin position="115"/>
        <end position="149"/>
    </location>
</feature>
<organism evidence="4 5">
    <name type="scientific">Sulfuricurvum kujiense</name>
    <dbReference type="NCBI Taxonomy" id="148813"/>
    <lineage>
        <taxon>Bacteria</taxon>
        <taxon>Pseudomonadati</taxon>
        <taxon>Campylobacterota</taxon>
        <taxon>Epsilonproteobacteria</taxon>
        <taxon>Campylobacterales</taxon>
        <taxon>Sulfurimonadaceae</taxon>
        <taxon>Sulfuricurvum</taxon>
    </lineage>
</organism>
<dbReference type="NCBIfam" id="TIGR00254">
    <property type="entry name" value="GGDEF"/>
    <property type="match status" value="1"/>
</dbReference>
<dbReference type="GO" id="GO:0052621">
    <property type="term" value="F:diguanylate cyclase activity"/>
    <property type="evidence" value="ECO:0007669"/>
    <property type="project" value="UniProtKB-EC"/>
</dbReference>
<dbReference type="RefSeq" id="WP_294896608.1">
    <property type="nucleotide sequence ID" value="NZ_DLUI01000103.1"/>
</dbReference>
<proteinExistence type="predicted"/>
<dbReference type="InterPro" id="IPR050469">
    <property type="entry name" value="Diguanylate_Cyclase"/>
</dbReference>
<dbReference type="InterPro" id="IPR029787">
    <property type="entry name" value="Nucleotide_cyclase"/>
</dbReference>
<protein>
    <recommendedName>
        <fullName evidence="1">diguanylate cyclase</fullName>
        <ecNumber evidence="1">2.7.7.65</ecNumber>
    </recommendedName>
</protein>
<evidence type="ECO:0000313" key="5">
    <source>
        <dbReference type="Proteomes" id="UP000228859"/>
    </source>
</evidence>
<dbReference type="AlphaFoldDB" id="A0A2D3WE59"/>
<dbReference type="GO" id="GO:0005886">
    <property type="term" value="C:plasma membrane"/>
    <property type="evidence" value="ECO:0007669"/>
    <property type="project" value="TreeGrafter"/>
</dbReference>
<dbReference type="InterPro" id="IPR043128">
    <property type="entry name" value="Rev_trsase/Diguanyl_cyclase"/>
</dbReference>
<dbReference type="PANTHER" id="PTHR45138:SF2">
    <property type="entry name" value="DIGUANYLATE CYCLASE VDCA"/>
    <property type="match status" value="1"/>
</dbReference>
<dbReference type="Proteomes" id="UP000228859">
    <property type="component" value="Unassembled WGS sequence"/>
</dbReference>
<dbReference type="InterPro" id="IPR000160">
    <property type="entry name" value="GGDEF_dom"/>
</dbReference>
<reference evidence="4 5" key="1">
    <citation type="journal article" date="2017" name="Front. Microbiol.">
        <title>Comparative Genomic Analysis of the Class Epsilonproteobacteria and Proposed Reclassification to Epsilonbacteraeota (phyl. nov.).</title>
        <authorList>
            <person name="Waite D.W."/>
            <person name="Vanwonterghem I."/>
            <person name="Rinke C."/>
            <person name="Parks D.H."/>
            <person name="Zhang Y."/>
            <person name="Takai K."/>
            <person name="Sievert S.M."/>
            <person name="Simon J."/>
            <person name="Campbell B.J."/>
            <person name="Hanson T.E."/>
            <person name="Woyke T."/>
            <person name="Klotz M.G."/>
            <person name="Hugenholtz P."/>
        </authorList>
    </citation>
    <scope>NUCLEOTIDE SEQUENCE [LARGE SCALE GENOMIC DNA]</scope>
    <source>
        <strain evidence="4">UBA12443</strain>
    </source>
</reference>